<dbReference type="GO" id="GO:0005829">
    <property type="term" value="C:cytosol"/>
    <property type="evidence" value="ECO:0007669"/>
    <property type="project" value="TreeGrafter"/>
</dbReference>
<dbReference type="InterPro" id="IPR050155">
    <property type="entry name" value="HAD-like_hydrolase_sf"/>
</dbReference>
<dbReference type="Gene3D" id="3.40.50.1000">
    <property type="entry name" value="HAD superfamily/HAD-like"/>
    <property type="match status" value="1"/>
</dbReference>
<evidence type="ECO:0000313" key="1">
    <source>
        <dbReference type="EMBL" id="OLA36864.1"/>
    </source>
</evidence>
<sequence length="239" mass="26921">MKYLMWDVDGTLILSGGAGKDAMIKVIKDYYFLDAFDFNKSLAGRTDSDIIKSVVTRLRGRCNSAEAAGLLIRYHMELPKQLPLHKGRVLKNVEKTLQYFCRPDSRYCNCLLTGNTSTGAHLKLQHFGLDQYFNHEHSVFGEISENREMLAKVAFHRLYMQNEQAKPNELIFIGDTPNDVRCANAIGAPCLIILEGSGYKPEDFAEVNPWKIIDCLPDDPKQLELLLDEAKSYAGGQNA</sequence>
<dbReference type="PANTHER" id="PTHR43434">
    <property type="entry name" value="PHOSPHOGLYCOLATE PHOSPHATASE"/>
    <property type="match status" value="1"/>
</dbReference>
<dbReference type="Proteomes" id="UP000186777">
    <property type="component" value="Unassembled WGS sequence"/>
</dbReference>
<comment type="caution">
    <text evidence="1">The sequence shown here is derived from an EMBL/GenBank/DDBJ whole genome shotgun (WGS) entry which is preliminary data.</text>
</comment>
<dbReference type="PANTHER" id="PTHR43434:SF1">
    <property type="entry name" value="PHOSPHOGLYCOLATE PHOSPHATASE"/>
    <property type="match status" value="1"/>
</dbReference>
<dbReference type="GO" id="GO:0006281">
    <property type="term" value="P:DNA repair"/>
    <property type="evidence" value="ECO:0007669"/>
    <property type="project" value="TreeGrafter"/>
</dbReference>
<accession>A0A1Q6R3B1</accession>
<evidence type="ECO:0008006" key="3">
    <source>
        <dbReference type="Google" id="ProtNLM"/>
    </source>
</evidence>
<dbReference type="Gene3D" id="1.10.150.240">
    <property type="entry name" value="Putative phosphatase, domain 2"/>
    <property type="match status" value="1"/>
</dbReference>
<dbReference type="RefSeq" id="WP_303680204.1">
    <property type="nucleotide sequence ID" value="NZ_DAWEJP010000023.1"/>
</dbReference>
<dbReference type="SFLD" id="SFLDG01129">
    <property type="entry name" value="C1.5:_HAD__Beta-PGM__Phosphata"/>
    <property type="match status" value="1"/>
</dbReference>
<dbReference type="InterPro" id="IPR023214">
    <property type="entry name" value="HAD_sf"/>
</dbReference>
<dbReference type="GO" id="GO:0008967">
    <property type="term" value="F:phosphoglycolate phosphatase activity"/>
    <property type="evidence" value="ECO:0007669"/>
    <property type="project" value="TreeGrafter"/>
</dbReference>
<dbReference type="STRING" id="626940.BHW43_08400"/>
<dbReference type="SFLD" id="SFLDS00003">
    <property type="entry name" value="Haloacid_Dehalogenase"/>
    <property type="match status" value="1"/>
</dbReference>
<protein>
    <recommendedName>
        <fullName evidence="3">Hydrolase</fullName>
    </recommendedName>
</protein>
<gene>
    <name evidence="1" type="ORF">BHW43_08400</name>
</gene>
<dbReference type="InterPro" id="IPR023198">
    <property type="entry name" value="PGP-like_dom2"/>
</dbReference>
<dbReference type="AlphaFoldDB" id="A0A1Q6R3B1"/>
<dbReference type="SUPFAM" id="SSF56784">
    <property type="entry name" value="HAD-like"/>
    <property type="match status" value="1"/>
</dbReference>
<reference evidence="1 2" key="1">
    <citation type="journal article" date="2016" name="Nat. Biotechnol.">
        <title>Measurement of bacterial replication rates in microbial communities.</title>
        <authorList>
            <person name="Brown C.T."/>
            <person name="Olm M.R."/>
            <person name="Thomas B.C."/>
            <person name="Banfield J.F."/>
        </authorList>
    </citation>
    <scope>NUCLEOTIDE SEQUENCE [LARGE SCALE GENOMIC DNA]</scope>
    <source>
        <strain evidence="1">46_33</strain>
    </source>
</reference>
<dbReference type="Pfam" id="PF13419">
    <property type="entry name" value="HAD_2"/>
    <property type="match status" value="1"/>
</dbReference>
<name>A0A1Q6R3B1_9FIRM</name>
<dbReference type="EMBL" id="MNTG01000038">
    <property type="protein sequence ID" value="OLA36864.1"/>
    <property type="molecule type" value="Genomic_DNA"/>
</dbReference>
<dbReference type="InterPro" id="IPR041492">
    <property type="entry name" value="HAD_2"/>
</dbReference>
<proteinExistence type="predicted"/>
<evidence type="ECO:0000313" key="2">
    <source>
        <dbReference type="Proteomes" id="UP000186777"/>
    </source>
</evidence>
<dbReference type="InterPro" id="IPR036412">
    <property type="entry name" value="HAD-like_sf"/>
</dbReference>
<organism evidence="1 2">
    <name type="scientific">Phascolarctobacterium succinatutens</name>
    <dbReference type="NCBI Taxonomy" id="626940"/>
    <lineage>
        <taxon>Bacteria</taxon>
        <taxon>Bacillati</taxon>
        <taxon>Bacillota</taxon>
        <taxon>Negativicutes</taxon>
        <taxon>Acidaminococcales</taxon>
        <taxon>Acidaminococcaceae</taxon>
        <taxon>Phascolarctobacterium</taxon>
    </lineage>
</organism>